<gene>
    <name evidence="3" type="primary">LOC104235578</name>
</gene>
<evidence type="ECO:0000313" key="3">
    <source>
        <dbReference type="RefSeq" id="XP_009787671.1"/>
    </source>
</evidence>
<reference evidence="3" key="2">
    <citation type="submission" date="2025-08" db="UniProtKB">
        <authorList>
            <consortium name="RefSeq"/>
        </authorList>
    </citation>
    <scope>IDENTIFICATION</scope>
    <source>
        <tissue evidence="3">Leaf</tissue>
    </source>
</reference>
<feature type="region of interest" description="Disordered" evidence="1">
    <location>
        <begin position="1"/>
        <end position="37"/>
    </location>
</feature>
<feature type="region of interest" description="Disordered" evidence="1">
    <location>
        <begin position="130"/>
        <end position="152"/>
    </location>
</feature>
<dbReference type="RefSeq" id="XP_009787671.1">
    <property type="nucleotide sequence ID" value="XM_009789369.1"/>
</dbReference>
<sequence>MAQPANSTTGSAMSVHPSGHESQSSAGRGRGSSLGGNQNRIYALAGRQDQESSPDIVTASIQCTFSSGKCTSDLELSGWLFRSASQGQQPHQPRTCYTCGDPRQVARFCPRFRQLVPMVPTTVALPLAQPARGGGQASRGSGQAIRGGGQPARGRLRCGGIVMVCHRYALALFDLGSTYSYASSYLASYLDMSCDSLSAPIYVSMTVGNSIVVDQAWIGYHAILDCHANTVTLAMSGFPQFEWRGTPSHSTSRVISYVKAQRMAKKGCLAYLAYIHDSSSGYYTVYCDASLIGLDAQSGAKKVVIGDDGVMRLQGGICVPNVDGLRELILEEALSSRYSISLGITRCTVKDEDQKSGGQTKILEIIE</sequence>
<proteinExistence type="predicted"/>
<dbReference type="Proteomes" id="UP000189701">
    <property type="component" value="Unplaced"/>
</dbReference>
<dbReference type="AlphaFoldDB" id="A0A1U7XDE1"/>
<name>A0A1U7XDE1_NICSY</name>
<protein>
    <submittedName>
        <fullName evidence="3">Uncharacterized protein LOC104235578</fullName>
    </submittedName>
</protein>
<organism evidence="2 3">
    <name type="scientific">Nicotiana sylvestris</name>
    <name type="common">Wood tobacco</name>
    <name type="synonym">South American tobacco</name>
    <dbReference type="NCBI Taxonomy" id="4096"/>
    <lineage>
        <taxon>Eukaryota</taxon>
        <taxon>Viridiplantae</taxon>
        <taxon>Streptophyta</taxon>
        <taxon>Embryophyta</taxon>
        <taxon>Tracheophyta</taxon>
        <taxon>Spermatophyta</taxon>
        <taxon>Magnoliopsida</taxon>
        <taxon>eudicotyledons</taxon>
        <taxon>Gunneridae</taxon>
        <taxon>Pentapetalae</taxon>
        <taxon>asterids</taxon>
        <taxon>lamiids</taxon>
        <taxon>Solanales</taxon>
        <taxon>Solanaceae</taxon>
        <taxon>Nicotianoideae</taxon>
        <taxon>Nicotianeae</taxon>
        <taxon>Nicotiana</taxon>
    </lineage>
</organism>
<feature type="compositionally biased region" description="Polar residues" evidence="1">
    <location>
        <begin position="1"/>
        <end position="12"/>
    </location>
</feature>
<evidence type="ECO:0000256" key="1">
    <source>
        <dbReference type="SAM" id="MobiDB-lite"/>
    </source>
</evidence>
<evidence type="ECO:0000313" key="2">
    <source>
        <dbReference type="Proteomes" id="UP000189701"/>
    </source>
</evidence>
<accession>A0A1U7XDE1</accession>
<reference evidence="2" key="1">
    <citation type="journal article" date="2013" name="Genome Biol.">
        <title>Reference genomes and transcriptomes of Nicotiana sylvestris and Nicotiana tomentosiformis.</title>
        <authorList>
            <person name="Sierro N."/>
            <person name="Battey J.N."/>
            <person name="Ouadi S."/>
            <person name="Bovet L."/>
            <person name="Goepfert S."/>
            <person name="Bakaher N."/>
            <person name="Peitsch M.C."/>
            <person name="Ivanov N.V."/>
        </authorList>
    </citation>
    <scope>NUCLEOTIDE SEQUENCE [LARGE SCALE GENOMIC DNA]</scope>
</reference>
<keyword evidence="2" id="KW-1185">Reference proteome</keyword>